<dbReference type="EMBL" id="UNQJ01000005">
    <property type="protein sequence ID" value="SYZ33103.1"/>
    <property type="molecule type" value="Genomic_DNA"/>
</dbReference>
<evidence type="ECO:0000313" key="3">
    <source>
        <dbReference type="Proteomes" id="UP000263928"/>
    </source>
</evidence>
<accession>A0A383S5I6</accession>
<reference evidence="3" key="1">
    <citation type="submission" date="2018-08" db="EMBL/GenBank/DDBJ databases">
        <authorList>
            <person name="Hornung B."/>
        </authorList>
    </citation>
    <scope>NUCLEOTIDE SEQUENCE [LARGE SCALE GENOMIC DNA]</scope>
</reference>
<organism evidence="2 3">
    <name type="scientific">Propionibacterium australiense</name>
    <dbReference type="NCBI Taxonomy" id="119981"/>
    <lineage>
        <taxon>Bacteria</taxon>
        <taxon>Bacillati</taxon>
        <taxon>Actinomycetota</taxon>
        <taxon>Actinomycetes</taxon>
        <taxon>Propionibacteriales</taxon>
        <taxon>Propionibacteriaceae</taxon>
        <taxon>Propionibacterium</taxon>
    </lineage>
</organism>
<sequence length="213" mass="22681">MSERPKELASKASVVQATEGSNPSVTATPNRCESPWPGRGSCQGLFAGPARARPDRPNALVAGPFWAGGQVSRSLRTGAPQGDRPMARWSQRPGRPADACRESSPASQAMIHDPESRREPAAEPPGSARGGQRHAVGGRGATPHRHGRRRLPARLVLVDCRPAPAPRRLNLLMNWGFPVNFHHGFCPAGPLGGSARAEMDCLRGESGCSRTSH</sequence>
<evidence type="ECO:0000256" key="1">
    <source>
        <dbReference type="SAM" id="MobiDB-lite"/>
    </source>
</evidence>
<feature type="region of interest" description="Disordered" evidence="1">
    <location>
        <begin position="1"/>
        <end position="150"/>
    </location>
</feature>
<name>A0A383S5I6_9ACTN</name>
<feature type="compositionally biased region" description="Basic and acidic residues" evidence="1">
    <location>
        <begin position="112"/>
        <end position="121"/>
    </location>
</feature>
<dbReference type="Proteomes" id="UP000263928">
    <property type="component" value="Unassembled WGS sequence"/>
</dbReference>
<evidence type="ECO:0000313" key="2">
    <source>
        <dbReference type="EMBL" id="SYZ33103.1"/>
    </source>
</evidence>
<dbReference type="AlphaFoldDB" id="A0A383S5I6"/>
<feature type="compositionally biased region" description="Polar residues" evidence="1">
    <location>
        <begin position="13"/>
        <end position="31"/>
    </location>
</feature>
<gene>
    <name evidence="2" type="ORF">PROPAUS_1018</name>
</gene>
<proteinExistence type="predicted"/>
<protein>
    <submittedName>
        <fullName evidence="2">Uncharacterized protein</fullName>
    </submittedName>
</protein>
<keyword evidence="3" id="KW-1185">Reference proteome</keyword>